<reference evidence="1" key="1">
    <citation type="submission" date="2013-10" db="EMBL/GenBank/DDBJ databases">
        <title>Draft genome sequence of Clostridium botulinum type B strain Osaka05.</title>
        <authorList>
            <person name="Sakaguchi Y."/>
            <person name="Hosomi K."/>
            <person name="Uchiyama J."/>
            <person name="Ogura Y."/>
            <person name="Sakaguchi M."/>
            <person name="Kohda T."/>
            <person name="Mukamoto M."/>
            <person name="Misawa N."/>
            <person name="Matsuzaki S."/>
            <person name="Hayashi T."/>
            <person name="Kozaki S."/>
        </authorList>
    </citation>
    <scope>NUCLEOTIDE SEQUENCE</scope>
    <source>
        <strain evidence="1">Osaka05</strain>
    </source>
</reference>
<protein>
    <submittedName>
        <fullName evidence="1">Uncharacterized protein</fullName>
    </submittedName>
</protein>
<name>A0A0S6U514_CLOBO</name>
<dbReference type="EMBL" id="DF384213">
    <property type="protein sequence ID" value="GAE02688.1"/>
    <property type="molecule type" value="Genomic_DNA"/>
</dbReference>
<dbReference type="HOGENOM" id="CLU_2231841_0_0_9"/>
<dbReference type="AlphaFoldDB" id="A0A0S6U514"/>
<organism evidence="1">
    <name type="scientific">Clostridium botulinum B str. Osaka05</name>
    <dbReference type="NCBI Taxonomy" id="1407017"/>
    <lineage>
        <taxon>Bacteria</taxon>
        <taxon>Bacillati</taxon>
        <taxon>Bacillota</taxon>
        <taxon>Clostridia</taxon>
        <taxon>Eubacteriales</taxon>
        <taxon>Clostridiaceae</taxon>
        <taxon>Clostridium</taxon>
    </lineage>
</organism>
<gene>
    <name evidence="1" type="ORF">CBO05C_2378</name>
</gene>
<dbReference type="Proteomes" id="UP000054164">
    <property type="component" value="Unassembled WGS sequence"/>
</dbReference>
<proteinExistence type="predicted"/>
<accession>A0A0S6U514</accession>
<sequence>MRNIKYRFTIKLLLRVIIIDISSIKSSLFIGMEIQKPKKETEIIKITDDGFWYRIGEKNKKKVTYDEIEEAVKEIKEKGMLTRQWYEEKFPKISKNNPCNFTTIGGVLVKFKLAEYTMGKYLYKNEIIYK</sequence>
<evidence type="ECO:0000313" key="1">
    <source>
        <dbReference type="EMBL" id="GAE02688.1"/>
    </source>
</evidence>